<feature type="signal peptide" evidence="2">
    <location>
        <begin position="1"/>
        <end position="27"/>
    </location>
</feature>
<sequence>MAPAMKLRRFVVMIFLMVVFQIVTVDGMMEGSGGFFLPNTGMGSLQEILPETDRPAEDFPLNRSTQTSKTVTSPSQENSFASSNSQSMKIRGIQDRLNEIMSQVNNSPLVQQHRLDNIITALDHIISANNGCEKLPNSLKEFKKTEKMSSVAKNVLQPRFRSTNKNPGRKTKKPLSKPSQQEKDQLIGKINQEMEQEPSDSQGQRSGPSVAPYPPLRLVPTTEPTVLQPQSQGPIINPTTAQGLPSWFRIPPSLYNKKITIKQSDGKTQDIVFTDGQNSTNVE</sequence>
<evidence type="ECO:0000313" key="3">
    <source>
        <dbReference type="EnsemblMetazoa" id="G33139.1:cds"/>
    </source>
</evidence>
<organism evidence="3 4">
    <name type="scientific">Magallana gigas</name>
    <name type="common">Pacific oyster</name>
    <name type="synonym">Crassostrea gigas</name>
    <dbReference type="NCBI Taxonomy" id="29159"/>
    <lineage>
        <taxon>Eukaryota</taxon>
        <taxon>Metazoa</taxon>
        <taxon>Spiralia</taxon>
        <taxon>Lophotrochozoa</taxon>
        <taxon>Mollusca</taxon>
        <taxon>Bivalvia</taxon>
        <taxon>Autobranchia</taxon>
        <taxon>Pteriomorphia</taxon>
        <taxon>Ostreida</taxon>
        <taxon>Ostreoidea</taxon>
        <taxon>Ostreidae</taxon>
        <taxon>Magallana</taxon>
    </lineage>
</organism>
<keyword evidence="4" id="KW-1185">Reference proteome</keyword>
<evidence type="ECO:0000313" key="4">
    <source>
        <dbReference type="Proteomes" id="UP000005408"/>
    </source>
</evidence>
<dbReference type="EnsemblMetazoa" id="G33139.1">
    <property type="protein sequence ID" value="G33139.1:cds"/>
    <property type="gene ID" value="G33139"/>
</dbReference>
<feature type="region of interest" description="Disordered" evidence="1">
    <location>
        <begin position="55"/>
        <end position="88"/>
    </location>
</feature>
<feature type="chain" id="PRO_5036475188" evidence="2">
    <location>
        <begin position="28"/>
        <end position="283"/>
    </location>
</feature>
<keyword evidence="2" id="KW-0732">Signal</keyword>
<reference evidence="3" key="1">
    <citation type="submission" date="2022-08" db="UniProtKB">
        <authorList>
            <consortium name="EnsemblMetazoa"/>
        </authorList>
    </citation>
    <scope>IDENTIFICATION</scope>
    <source>
        <strain evidence="3">05x7-T-G4-1.051#20</strain>
    </source>
</reference>
<name>A0A8W8MHC1_MAGGI</name>
<protein>
    <submittedName>
        <fullName evidence="3">Uncharacterized protein</fullName>
    </submittedName>
</protein>
<evidence type="ECO:0000256" key="1">
    <source>
        <dbReference type="SAM" id="MobiDB-lite"/>
    </source>
</evidence>
<feature type="region of interest" description="Disordered" evidence="1">
    <location>
        <begin position="149"/>
        <end position="217"/>
    </location>
</feature>
<dbReference type="Proteomes" id="UP000005408">
    <property type="component" value="Unassembled WGS sequence"/>
</dbReference>
<dbReference type="AlphaFoldDB" id="A0A8W8MHC1"/>
<accession>A0A8W8MHC1</accession>
<feature type="compositionally biased region" description="Polar residues" evidence="1">
    <location>
        <begin position="62"/>
        <end position="88"/>
    </location>
</feature>
<proteinExistence type="predicted"/>
<evidence type="ECO:0000256" key="2">
    <source>
        <dbReference type="SAM" id="SignalP"/>
    </source>
</evidence>